<dbReference type="RefSeq" id="WP_170035240.1">
    <property type="nucleotide sequence ID" value="NZ_JABDTL010000001.1"/>
</dbReference>
<evidence type="ECO:0008006" key="4">
    <source>
        <dbReference type="Google" id="ProtNLM"/>
    </source>
</evidence>
<proteinExistence type="predicted"/>
<dbReference type="SUPFAM" id="SSF74653">
    <property type="entry name" value="TolA/TonB C-terminal domain"/>
    <property type="match status" value="1"/>
</dbReference>
<feature type="signal peptide" evidence="1">
    <location>
        <begin position="1"/>
        <end position="21"/>
    </location>
</feature>
<name>A0A841H6W8_9BACT</name>
<dbReference type="Proteomes" id="UP000582837">
    <property type="component" value="Unassembled WGS sequence"/>
</dbReference>
<evidence type="ECO:0000313" key="2">
    <source>
        <dbReference type="EMBL" id="MBB6073652.1"/>
    </source>
</evidence>
<evidence type="ECO:0000313" key="3">
    <source>
        <dbReference type="Proteomes" id="UP000582837"/>
    </source>
</evidence>
<protein>
    <recommendedName>
        <fullName evidence="4">TonB C-terminal domain-containing protein</fullName>
    </recommendedName>
</protein>
<comment type="caution">
    <text evidence="2">The sequence shown here is derived from an EMBL/GenBank/DDBJ whole genome shotgun (WGS) entry which is preliminary data.</text>
</comment>
<feature type="chain" id="PRO_5032711015" description="TonB C-terminal domain-containing protein" evidence="1">
    <location>
        <begin position="22"/>
        <end position="188"/>
    </location>
</feature>
<keyword evidence="3" id="KW-1185">Reference proteome</keyword>
<keyword evidence="1" id="KW-0732">Signal</keyword>
<reference evidence="2 3" key="1">
    <citation type="submission" date="2020-08" db="EMBL/GenBank/DDBJ databases">
        <title>Genomic Encyclopedia of Type Strains, Phase IV (KMG-IV): sequencing the most valuable type-strain genomes for metagenomic binning, comparative biology and taxonomic classification.</title>
        <authorList>
            <person name="Goeker M."/>
        </authorList>
    </citation>
    <scope>NUCLEOTIDE SEQUENCE [LARGE SCALE GENOMIC DNA]</scope>
    <source>
        <strain evidence="2 3">DSM 29007</strain>
    </source>
</reference>
<dbReference type="AlphaFoldDB" id="A0A841H6W8"/>
<organism evidence="2 3">
    <name type="scientific">Longimicrobium terrae</name>
    <dbReference type="NCBI Taxonomy" id="1639882"/>
    <lineage>
        <taxon>Bacteria</taxon>
        <taxon>Pseudomonadati</taxon>
        <taxon>Gemmatimonadota</taxon>
        <taxon>Longimicrobiia</taxon>
        <taxon>Longimicrobiales</taxon>
        <taxon>Longimicrobiaceae</taxon>
        <taxon>Longimicrobium</taxon>
    </lineage>
</organism>
<accession>A0A841H6W8</accession>
<dbReference type="EMBL" id="JACHIA010000027">
    <property type="protein sequence ID" value="MBB6073652.1"/>
    <property type="molecule type" value="Genomic_DNA"/>
</dbReference>
<gene>
    <name evidence="2" type="ORF">HNQ61_005323</name>
</gene>
<evidence type="ECO:0000256" key="1">
    <source>
        <dbReference type="SAM" id="SignalP"/>
    </source>
</evidence>
<sequence length="188" mass="20807">MKILIRTALAAAAFGASPALAQAGAEPERPQFPTCAEVGALRVAVSVPPGMTQAETAARVDQAKMFREGTQVTYIPTGRLPRMLNQREFGERFDAVIDGFLRENRSVDGSMSIMLQVNADGVVEQVTPNTGNRMMDRRMDRLWREARFEPLVLGGCRARAWLQTPLTFSSEYTGDWNSMEARTTPTPR</sequence>